<dbReference type="SUPFAM" id="SSF55298">
    <property type="entry name" value="YjgF-like"/>
    <property type="match status" value="1"/>
</dbReference>
<evidence type="ECO:0000313" key="3">
    <source>
        <dbReference type="Proteomes" id="UP000612329"/>
    </source>
</evidence>
<proteinExistence type="inferred from homology"/>
<dbReference type="NCBIfam" id="TIGR00004">
    <property type="entry name" value="Rid family detoxifying hydrolase"/>
    <property type="match status" value="1"/>
</dbReference>
<dbReference type="Pfam" id="PF01042">
    <property type="entry name" value="Ribonuc_L-PSP"/>
    <property type="match status" value="1"/>
</dbReference>
<comment type="caution">
    <text evidence="2">The sequence shown here is derived from an EMBL/GenBank/DDBJ whole genome shotgun (WGS) entry which is preliminary data.</text>
</comment>
<gene>
    <name evidence="2" type="primary">yjgF</name>
    <name evidence="2" type="ORF">GCM10007962_23010</name>
</gene>
<reference evidence="2" key="2">
    <citation type="submission" date="2020-09" db="EMBL/GenBank/DDBJ databases">
        <authorList>
            <person name="Sun Q."/>
            <person name="Ohkuma M."/>
        </authorList>
    </citation>
    <scope>NUCLEOTIDE SEQUENCE</scope>
    <source>
        <strain evidence="2">JCM 12862</strain>
    </source>
</reference>
<dbReference type="GO" id="GO:0005829">
    <property type="term" value="C:cytosol"/>
    <property type="evidence" value="ECO:0007669"/>
    <property type="project" value="TreeGrafter"/>
</dbReference>
<protein>
    <submittedName>
        <fullName evidence="2">Reactive intermediate/imine deaminase</fullName>
    </submittedName>
</protein>
<dbReference type="InterPro" id="IPR035959">
    <property type="entry name" value="RutC-like_sf"/>
</dbReference>
<dbReference type="InterPro" id="IPR006175">
    <property type="entry name" value="YjgF/YER057c/UK114"/>
</dbReference>
<evidence type="ECO:0000256" key="1">
    <source>
        <dbReference type="ARBA" id="ARBA00010552"/>
    </source>
</evidence>
<dbReference type="PANTHER" id="PTHR11803:SF58">
    <property type="entry name" value="PROTEIN HMF1-RELATED"/>
    <property type="match status" value="1"/>
</dbReference>
<sequence>MRKIITSKNAPAPIGPYSQAVLKGNTLFTSGQIAINPETGELVLDNIKSETDQVMKNLKAVLEAADLTFQDVVKTSIFITDMNDFTEINDVYGSYFDNDNAPARETVQVAKLPKNVHVEISMIAMK</sequence>
<dbReference type="Proteomes" id="UP000612329">
    <property type="component" value="Unassembled WGS sequence"/>
</dbReference>
<dbReference type="CDD" id="cd00448">
    <property type="entry name" value="YjgF_YER057c_UK114_family"/>
    <property type="match status" value="1"/>
</dbReference>
<dbReference type="GO" id="GO:0019239">
    <property type="term" value="F:deaminase activity"/>
    <property type="evidence" value="ECO:0007669"/>
    <property type="project" value="TreeGrafter"/>
</dbReference>
<reference evidence="2" key="1">
    <citation type="journal article" date="2014" name="Int. J. Syst. Evol. Microbiol.">
        <title>Complete genome sequence of Corynebacterium casei LMG S-19264T (=DSM 44701T), isolated from a smear-ripened cheese.</title>
        <authorList>
            <consortium name="US DOE Joint Genome Institute (JGI-PGF)"/>
            <person name="Walter F."/>
            <person name="Albersmeier A."/>
            <person name="Kalinowski J."/>
            <person name="Ruckert C."/>
        </authorList>
    </citation>
    <scope>NUCLEOTIDE SEQUENCE</scope>
    <source>
        <strain evidence="2">JCM 12862</strain>
    </source>
</reference>
<dbReference type="AlphaFoldDB" id="A0A8J3BQP3"/>
<name>A0A8J3BQP3_9FLAO</name>
<keyword evidence="3" id="KW-1185">Reference proteome</keyword>
<dbReference type="RefSeq" id="WP_188653219.1">
    <property type="nucleotide sequence ID" value="NZ_BMNR01000005.1"/>
</dbReference>
<dbReference type="InterPro" id="IPR006056">
    <property type="entry name" value="RidA"/>
</dbReference>
<dbReference type="EMBL" id="BMNR01000005">
    <property type="protein sequence ID" value="GGK28128.1"/>
    <property type="molecule type" value="Genomic_DNA"/>
</dbReference>
<dbReference type="PANTHER" id="PTHR11803">
    <property type="entry name" value="2-IMINOBUTANOATE/2-IMINOPROPANOATE DEAMINASE RIDA"/>
    <property type="match status" value="1"/>
</dbReference>
<evidence type="ECO:0000313" key="2">
    <source>
        <dbReference type="EMBL" id="GGK28128.1"/>
    </source>
</evidence>
<accession>A0A8J3BQP3</accession>
<dbReference type="Gene3D" id="3.30.1330.40">
    <property type="entry name" value="RutC-like"/>
    <property type="match status" value="1"/>
</dbReference>
<organism evidence="2 3">
    <name type="scientific">Yeosuana aromativorans</name>
    <dbReference type="NCBI Taxonomy" id="288019"/>
    <lineage>
        <taxon>Bacteria</taxon>
        <taxon>Pseudomonadati</taxon>
        <taxon>Bacteroidota</taxon>
        <taxon>Flavobacteriia</taxon>
        <taxon>Flavobacteriales</taxon>
        <taxon>Flavobacteriaceae</taxon>
        <taxon>Yeosuana</taxon>
    </lineage>
</organism>
<comment type="similarity">
    <text evidence="1">Belongs to the RutC family.</text>
</comment>
<dbReference type="FunFam" id="3.30.1330.40:FF:000001">
    <property type="entry name" value="L-PSP family endoribonuclease"/>
    <property type="match status" value="1"/>
</dbReference>